<evidence type="ECO:0000313" key="2">
    <source>
        <dbReference type="Proteomes" id="UP000035035"/>
    </source>
</evidence>
<dbReference type="PATRIC" id="fig|1423140.3.peg.1501"/>
<dbReference type="HOGENOM" id="CLU_052626_4_1_11"/>
<dbReference type="AlphaFoldDB" id="W9DCL9"/>
<gene>
    <name evidence="1" type="ORF">V525_07470</name>
</gene>
<dbReference type="RefSeq" id="WP_042378529.1">
    <property type="nucleotide sequence ID" value="NZ_KI629794.1"/>
</dbReference>
<evidence type="ECO:0008006" key="3">
    <source>
        <dbReference type="Google" id="ProtNLM"/>
    </source>
</evidence>
<comment type="caution">
    <text evidence="1">The sequence shown here is derived from an EMBL/GenBank/DDBJ whole genome shotgun (WGS) entry which is preliminary data.</text>
</comment>
<name>W9DCL9_9ACTN</name>
<proteinExistence type="predicted"/>
<dbReference type="Proteomes" id="UP000035035">
    <property type="component" value="Unassembled WGS sequence"/>
</dbReference>
<organism evidence="1 2">
    <name type="scientific">Gordonia alkanivorans CGMCC 6845</name>
    <dbReference type="NCBI Taxonomy" id="1423140"/>
    <lineage>
        <taxon>Bacteria</taxon>
        <taxon>Bacillati</taxon>
        <taxon>Actinomycetota</taxon>
        <taxon>Actinomycetes</taxon>
        <taxon>Mycobacteriales</taxon>
        <taxon>Gordoniaceae</taxon>
        <taxon>Gordonia</taxon>
    </lineage>
</organism>
<protein>
    <recommendedName>
        <fullName evidence="3">Transcriptional regulator, AbiEi antitoxin, Type IV TA system</fullName>
    </recommendedName>
</protein>
<dbReference type="EMBL" id="AYXO01000012">
    <property type="protein sequence ID" value="ETA07193.1"/>
    <property type="molecule type" value="Genomic_DNA"/>
</dbReference>
<accession>W9DCL9</accession>
<sequence>MTSDNPVVRRSALSTVLGNEELKLRQDEGTLTSVWRGAVHLGPTPDDATEKYRLTVIGAATVGGEQRVVSHQSAAALHGIPLLRPDLTKVHFTTAKTGRAGAKIHLHRHKLLPEHVTVVDGVRVTTPARTVADIARRGTFEQAVCCLDSGLRLGVDAADLGELAASATRMKGVACLRRALAVADGRSESVGESFSRATMLTLGIPPPDLQVTVLDDAGRFVARGDFGWEDKVIGEFDGRVKYSGQFGTSASETVFAEKRREDAIRRTGRIVVRWTWDDLLKPMHFRKLILDALLDAKVFPAPTES</sequence>
<reference evidence="1 2" key="1">
    <citation type="journal article" date="2014" name="Genome Announc.">
        <title>Draft Genome Sequence of Gordonia alkanivorans Strain CGMCC6845, a Halotolerant Hydrocarbon-Degrading Bacterium.</title>
        <authorList>
            <person name="Wang X."/>
            <person name="Jin D."/>
            <person name="Zhou L."/>
            <person name="Wu L."/>
            <person name="An W."/>
            <person name="Zhao L."/>
        </authorList>
    </citation>
    <scope>NUCLEOTIDE SEQUENCE [LARGE SCALE GENOMIC DNA]</scope>
    <source>
        <strain evidence="1 2">CGMCC 6845</strain>
    </source>
</reference>
<keyword evidence="2" id="KW-1185">Reference proteome</keyword>
<evidence type="ECO:0000313" key="1">
    <source>
        <dbReference type="EMBL" id="ETA07193.1"/>
    </source>
</evidence>